<keyword evidence="6" id="KW-1185">Reference proteome</keyword>
<comment type="caution">
    <text evidence="5">The sequence shown here is derived from an EMBL/GenBank/DDBJ whole genome shotgun (WGS) entry which is preliminary data.</text>
</comment>
<dbReference type="PANTHER" id="PTHR30576">
    <property type="entry name" value="COLANIC BIOSYNTHESIS UDP-GLUCOSE LIPID CARRIER TRANSFERASE"/>
    <property type="match status" value="1"/>
</dbReference>
<sequence length="210" mass="24090">MTPAKRLFDIAGALVLGVLLALPFGLLLIYLLLREGRPVFYVSERMRAPGRPFMLWKLRTMRVVEADSGVSGGDKADRVTPMGKWLRKYRADEIPQLWNVLKGDMSFVGPRPPLRSYVERFPEIYARVLTSRPGVTGLATLHFHKREEQLLRACVTAEQTDEVYVRRCIPRKAHLDEIYSKHRNICTDVKLMVDTVRGVTRREQKGVKVD</sequence>
<dbReference type="RefSeq" id="WP_118151406.1">
    <property type="nucleotide sequence ID" value="NZ_QWEY01000004.1"/>
</dbReference>
<keyword evidence="2" id="KW-0270">Exopolysaccharide synthesis</keyword>
<dbReference type="GO" id="GO:0000271">
    <property type="term" value="P:polysaccharide biosynthetic process"/>
    <property type="evidence" value="ECO:0007669"/>
    <property type="project" value="UniProtKB-KW"/>
</dbReference>
<protein>
    <submittedName>
        <fullName evidence="5">Sugar transferase</fullName>
    </submittedName>
</protein>
<reference evidence="5 6" key="1">
    <citation type="submission" date="2018-08" db="EMBL/GenBank/DDBJ databases">
        <title>Flavobacterium tibetense sp. nov., isolated from a wetland YonghuCo on Tibetan Plateau.</title>
        <authorList>
            <person name="Phurbu D."/>
            <person name="Lu H."/>
            <person name="Xing P."/>
        </authorList>
    </citation>
    <scope>NUCLEOTIDE SEQUENCE [LARGE SCALE GENOMIC DNA]</scope>
    <source>
        <strain evidence="5 6">DJC</strain>
    </source>
</reference>
<keyword evidence="5" id="KW-0808">Transferase</keyword>
<organism evidence="5 6">
    <name type="scientific">Pseudotabrizicola alkalilacus</name>
    <dbReference type="NCBI Taxonomy" id="2305252"/>
    <lineage>
        <taxon>Bacteria</taxon>
        <taxon>Pseudomonadati</taxon>
        <taxon>Pseudomonadota</taxon>
        <taxon>Alphaproteobacteria</taxon>
        <taxon>Rhodobacterales</taxon>
        <taxon>Paracoccaceae</taxon>
        <taxon>Pseudotabrizicola</taxon>
    </lineage>
</organism>
<dbReference type="AlphaFoldDB" id="A0A411Z300"/>
<proteinExistence type="inferred from homology"/>
<name>A0A411Z300_9RHOB</name>
<keyword evidence="3" id="KW-1133">Transmembrane helix</keyword>
<keyword evidence="3" id="KW-0812">Transmembrane</keyword>
<evidence type="ECO:0000259" key="4">
    <source>
        <dbReference type="Pfam" id="PF02397"/>
    </source>
</evidence>
<dbReference type="Pfam" id="PF02397">
    <property type="entry name" value="Bac_transf"/>
    <property type="match status" value="1"/>
</dbReference>
<gene>
    <name evidence="5" type="ORF">D1012_09300</name>
</gene>
<dbReference type="PANTHER" id="PTHR30576:SF20">
    <property type="entry name" value="QUINOVOSAMINEPHOSPHOTRANSFERAE-RELATED"/>
    <property type="match status" value="1"/>
</dbReference>
<evidence type="ECO:0000256" key="2">
    <source>
        <dbReference type="ARBA" id="ARBA00023169"/>
    </source>
</evidence>
<evidence type="ECO:0000256" key="3">
    <source>
        <dbReference type="SAM" id="Phobius"/>
    </source>
</evidence>
<dbReference type="Proteomes" id="UP000284547">
    <property type="component" value="Unassembled WGS sequence"/>
</dbReference>
<evidence type="ECO:0000313" key="5">
    <source>
        <dbReference type="EMBL" id="RGP37410.1"/>
    </source>
</evidence>
<feature type="domain" description="Bacterial sugar transferase" evidence="4">
    <location>
        <begin position="5"/>
        <end position="199"/>
    </location>
</feature>
<feature type="transmembrane region" description="Helical" evidence="3">
    <location>
        <begin position="12"/>
        <end position="33"/>
    </location>
</feature>
<accession>A0A411Z300</accession>
<dbReference type="GO" id="GO:0016780">
    <property type="term" value="F:phosphotransferase activity, for other substituted phosphate groups"/>
    <property type="evidence" value="ECO:0007669"/>
    <property type="project" value="TreeGrafter"/>
</dbReference>
<dbReference type="EMBL" id="QWEY01000004">
    <property type="protein sequence ID" value="RGP37410.1"/>
    <property type="molecule type" value="Genomic_DNA"/>
</dbReference>
<dbReference type="OrthoDB" id="9808602at2"/>
<evidence type="ECO:0000313" key="6">
    <source>
        <dbReference type="Proteomes" id="UP000284547"/>
    </source>
</evidence>
<comment type="similarity">
    <text evidence="1">Belongs to the bacterial sugar transferase family.</text>
</comment>
<evidence type="ECO:0000256" key="1">
    <source>
        <dbReference type="ARBA" id="ARBA00006464"/>
    </source>
</evidence>
<keyword evidence="3" id="KW-0472">Membrane</keyword>
<dbReference type="InterPro" id="IPR003362">
    <property type="entry name" value="Bact_transf"/>
</dbReference>